<sequence length="120" mass="13492">MNRIRKEKRNEHGFTLIEMLIVVAIIGVFLSLALPVYKDTVVNAQNQSCELNKRMLKVAMETYYLSNGNIYPATGKEIDELLAKHYLEERPRCSGKGAYTFTVSTDGKSVDVSCTVHHAP</sequence>
<reference evidence="8 9" key="1">
    <citation type="submission" date="2015-12" db="EMBL/GenBank/DDBJ databases">
        <title>Genome sequence of Aneurinibacillus soli.</title>
        <authorList>
            <person name="Lee J.S."/>
            <person name="Lee K.C."/>
            <person name="Kim K.K."/>
            <person name="Lee B.W."/>
        </authorList>
    </citation>
    <scope>NUCLEOTIDE SEQUENCE [LARGE SCALE GENOMIC DNA]</scope>
    <source>
        <strain evidence="8 9">CB4</strain>
    </source>
</reference>
<comment type="subcellular location">
    <subcellularLocation>
        <location evidence="2">Cell surface</location>
    </subcellularLocation>
    <subcellularLocation>
        <location evidence="1">Membrane</location>
        <topology evidence="1">Single-pass membrane protein</topology>
    </subcellularLocation>
</comment>
<gene>
    <name evidence="8" type="primary">pilE</name>
    <name evidence="8" type="ORF">CB4_01539</name>
</gene>
<dbReference type="GO" id="GO:0009986">
    <property type="term" value="C:cell surface"/>
    <property type="evidence" value="ECO:0007669"/>
    <property type="project" value="UniProtKB-SubCell"/>
</dbReference>
<protein>
    <submittedName>
        <fullName evidence="8">Fimbrial protein</fullName>
    </submittedName>
</protein>
<name>A0A0U5AUD0_9BACL</name>
<dbReference type="RefSeq" id="WP_096464637.1">
    <property type="nucleotide sequence ID" value="NZ_AP017312.1"/>
</dbReference>
<evidence type="ECO:0000256" key="6">
    <source>
        <dbReference type="ARBA" id="ARBA00023136"/>
    </source>
</evidence>
<evidence type="ECO:0000256" key="1">
    <source>
        <dbReference type="ARBA" id="ARBA00004167"/>
    </source>
</evidence>
<keyword evidence="3" id="KW-0488">Methylation</keyword>
<dbReference type="NCBIfam" id="TIGR02532">
    <property type="entry name" value="IV_pilin_GFxxxE"/>
    <property type="match status" value="1"/>
</dbReference>
<dbReference type="AlphaFoldDB" id="A0A0U5AUD0"/>
<dbReference type="Proteomes" id="UP000217696">
    <property type="component" value="Chromosome"/>
</dbReference>
<evidence type="ECO:0000256" key="3">
    <source>
        <dbReference type="ARBA" id="ARBA00022481"/>
    </source>
</evidence>
<evidence type="ECO:0000313" key="8">
    <source>
        <dbReference type="EMBL" id="BAU27365.1"/>
    </source>
</evidence>
<evidence type="ECO:0000313" key="9">
    <source>
        <dbReference type="Proteomes" id="UP000217696"/>
    </source>
</evidence>
<dbReference type="PRINTS" id="PR00813">
    <property type="entry name" value="BCTERIALGSPG"/>
</dbReference>
<keyword evidence="7" id="KW-0178">Competence</keyword>
<dbReference type="InterPro" id="IPR045584">
    <property type="entry name" value="Pilin-like"/>
</dbReference>
<dbReference type="GO" id="GO:0015627">
    <property type="term" value="C:type II protein secretion system complex"/>
    <property type="evidence" value="ECO:0007669"/>
    <property type="project" value="InterPro"/>
</dbReference>
<dbReference type="PANTHER" id="PTHR30093:SF44">
    <property type="entry name" value="TYPE II SECRETION SYSTEM CORE PROTEIN G"/>
    <property type="match status" value="1"/>
</dbReference>
<evidence type="ECO:0000256" key="7">
    <source>
        <dbReference type="ARBA" id="ARBA00023287"/>
    </source>
</evidence>
<keyword evidence="6" id="KW-0472">Membrane</keyword>
<dbReference type="InterPro" id="IPR000983">
    <property type="entry name" value="Bac_GSPG_pilin"/>
</dbReference>
<dbReference type="SUPFAM" id="SSF54523">
    <property type="entry name" value="Pili subunits"/>
    <property type="match status" value="1"/>
</dbReference>
<dbReference type="PANTHER" id="PTHR30093">
    <property type="entry name" value="GENERAL SECRETION PATHWAY PROTEIN G"/>
    <property type="match status" value="1"/>
</dbReference>
<dbReference type="InterPro" id="IPR012902">
    <property type="entry name" value="N_methyl_site"/>
</dbReference>
<dbReference type="OrthoDB" id="1798043at2"/>
<proteinExistence type="predicted"/>
<evidence type="ECO:0000256" key="5">
    <source>
        <dbReference type="ARBA" id="ARBA00022989"/>
    </source>
</evidence>
<evidence type="ECO:0000256" key="4">
    <source>
        <dbReference type="ARBA" id="ARBA00022692"/>
    </source>
</evidence>
<dbReference type="Pfam" id="PF07963">
    <property type="entry name" value="N_methyl"/>
    <property type="match status" value="1"/>
</dbReference>
<keyword evidence="9" id="KW-1185">Reference proteome</keyword>
<dbReference type="KEGG" id="asoc:CB4_01539"/>
<keyword evidence="4" id="KW-0812">Transmembrane</keyword>
<dbReference type="GO" id="GO:0016020">
    <property type="term" value="C:membrane"/>
    <property type="evidence" value="ECO:0007669"/>
    <property type="project" value="UniProtKB-SubCell"/>
</dbReference>
<dbReference type="GO" id="GO:0015628">
    <property type="term" value="P:protein secretion by the type II secretion system"/>
    <property type="evidence" value="ECO:0007669"/>
    <property type="project" value="InterPro"/>
</dbReference>
<keyword evidence="5" id="KW-1133">Transmembrane helix</keyword>
<accession>A0A0U5AUD0</accession>
<dbReference type="PROSITE" id="PS00409">
    <property type="entry name" value="PROKAR_NTER_METHYL"/>
    <property type="match status" value="1"/>
</dbReference>
<dbReference type="GO" id="GO:0030420">
    <property type="term" value="P:establishment of competence for transformation"/>
    <property type="evidence" value="ECO:0007669"/>
    <property type="project" value="UniProtKB-KW"/>
</dbReference>
<dbReference type="EMBL" id="AP017312">
    <property type="protein sequence ID" value="BAU27365.1"/>
    <property type="molecule type" value="Genomic_DNA"/>
</dbReference>
<dbReference type="Gene3D" id="3.30.700.10">
    <property type="entry name" value="Glycoprotein, Type 4 Pilin"/>
    <property type="match status" value="1"/>
</dbReference>
<organism evidence="8 9">
    <name type="scientific">Aneurinibacillus soli</name>
    <dbReference type="NCBI Taxonomy" id="1500254"/>
    <lineage>
        <taxon>Bacteria</taxon>
        <taxon>Bacillati</taxon>
        <taxon>Bacillota</taxon>
        <taxon>Bacilli</taxon>
        <taxon>Bacillales</taxon>
        <taxon>Paenibacillaceae</taxon>
        <taxon>Aneurinibacillus group</taxon>
        <taxon>Aneurinibacillus</taxon>
    </lineage>
</organism>
<evidence type="ECO:0000256" key="2">
    <source>
        <dbReference type="ARBA" id="ARBA00004241"/>
    </source>
</evidence>